<organism evidence="2 3">
    <name type="scientific">Trifolium medium</name>
    <dbReference type="NCBI Taxonomy" id="97028"/>
    <lineage>
        <taxon>Eukaryota</taxon>
        <taxon>Viridiplantae</taxon>
        <taxon>Streptophyta</taxon>
        <taxon>Embryophyta</taxon>
        <taxon>Tracheophyta</taxon>
        <taxon>Spermatophyta</taxon>
        <taxon>Magnoliopsida</taxon>
        <taxon>eudicotyledons</taxon>
        <taxon>Gunneridae</taxon>
        <taxon>Pentapetalae</taxon>
        <taxon>rosids</taxon>
        <taxon>fabids</taxon>
        <taxon>Fabales</taxon>
        <taxon>Fabaceae</taxon>
        <taxon>Papilionoideae</taxon>
        <taxon>50 kb inversion clade</taxon>
        <taxon>NPAAA clade</taxon>
        <taxon>Hologalegina</taxon>
        <taxon>IRL clade</taxon>
        <taxon>Trifolieae</taxon>
        <taxon>Trifolium</taxon>
    </lineage>
</organism>
<feature type="non-terminal residue" evidence="2">
    <location>
        <position position="1"/>
    </location>
</feature>
<proteinExistence type="predicted"/>
<evidence type="ECO:0000313" key="2">
    <source>
        <dbReference type="EMBL" id="MCI79942.1"/>
    </source>
</evidence>
<evidence type="ECO:0000313" key="3">
    <source>
        <dbReference type="Proteomes" id="UP000265520"/>
    </source>
</evidence>
<sequence length="34" mass="3570">VGFSKDISIDSGEDSTSGFTGFELSLTESGVLRM</sequence>
<feature type="region of interest" description="Disordered" evidence="1">
    <location>
        <begin position="1"/>
        <end position="20"/>
    </location>
</feature>
<comment type="caution">
    <text evidence="2">The sequence shown here is derived from an EMBL/GenBank/DDBJ whole genome shotgun (WGS) entry which is preliminary data.</text>
</comment>
<dbReference type="AlphaFoldDB" id="A0A392UXU2"/>
<accession>A0A392UXU2</accession>
<evidence type="ECO:0000256" key="1">
    <source>
        <dbReference type="SAM" id="MobiDB-lite"/>
    </source>
</evidence>
<keyword evidence="3" id="KW-1185">Reference proteome</keyword>
<dbReference type="EMBL" id="LXQA010984645">
    <property type="protein sequence ID" value="MCI79942.1"/>
    <property type="molecule type" value="Genomic_DNA"/>
</dbReference>
<name>A0A392UXU2_9FABA</name>
<protein>
    <submittedName>
        <fullName evidence="2">Uncharacterized protein</fullName>
    </submittedName>
</protein>
<dbReference type="Proteomes" id="UP000265520">
    <property type="component" value="Unassembled WGS sequence"/>
</dbReference>
<reference evidence="2 3" key="1">
    <citation type="journal article" date="2018" name="Front. Plant Sci.">
        <title>Red Clover (Trifolium pratense) and Zigzag Clover (T. medium) - A Picture of Genomic Similarities and Differences.</title>
        <authorList>
            <person name="Dluhosova J."/>
            <person name="Istvanek J."/>
            <person name="Nedelnik J."/>
            <person name="Repkova J."/>
        </authorList>
    </citation>
    <scope>NUCLEOTIDE SEQUENCE [LARGE SCALE GENOMIC DNA]</scope>
    <source>
        <strain evidence="3">cv. 10/8</strain>
        <tissue evidence="2">Leaf</tissue>
    </source>
</reference>